<dbReference type="InterPro" id="IPR010607">
    <property type="entry name" value="DUF1194"/>
</dbReference>
<dbReference type="AlphaFoldDB" id="A0A0J9E3B1"/>
<dbReference type="Gene3D" id="3.40.50.410">
    <property type="entry name" value="von Willebrand factor, type A domain"/>
    <property type="match status" value="1"/>
</dbReference>
<dbReference type="EMBL" id="LFTY01000002">
    <property type="protein sequence ID" value="KMW56309.1"/>
    <property type="molecule type" value="Genomic_DNA"/>
</dbReference>
<dbReference type="SUPFAM" id="SSF53300">
    <property type="entry name" value="vWA-like"/>
    <property type="match status" value="1"/>
</dbReference>
<dbReference type="OrthoDB" id="9792179at2"/>
<proteinExistence type="predicted"/>
<evidence type="ECO:0000256" key="1">
    <source>
        <dbReference type="SAM" id="SignalP"/>
    </source>
</evidence>
<evidence type="ECO:0000313" key="2">
    <source>
        <dbReference type="EMBL" id="KMW56309.1"/>
    </source>
</evidence>
<dbReference type="InterPro" id="IPR036465">
    <property type="entry name" value="vWFA_dom_sf"/>
</dbReference>
<protein>
    <recommendedName>
        <fullName evidence="4">von Willebrand factor type A domain protein</fullName>
    </recommendedName>
</protein>
<organism evidence="2 3">
    <name type="scientific">Candidatus Rhodobacter oscarellae</name>
    <dbReference type="NCBI Taxonomy" id="1675527"/>
    <lineage>
        <taxon>Bacteria</taxon>
        <taxon>Pseudomonadati</taxon>
        <taxon>Pseudomonadota</taxon>
        <taxon>Alphaproteobacteria</taxon>
        <taxon>Rhodobacterales</taxon>
        <taxon>Rhodobacter group</taxon>
        <taxon>Rhodobacter</taxon>
    </lineage>
</organism>
<comment type="caution">
    <text evidence="2">The sequence shown here is derived from an EMBL/GenBank/DDBJ whole genome shotgun (WGS) entry which is preliminary data.</text>
</comment>
<evidence type="ECO:0000313" key="3">
    <source>
        <dbReference type="Proteomes" id="UP000037178"/>
    </source>
</evidence>
<feature type="signal peptide" evidence="1">
    <location>
        <begin position="1"/>
        <end position="17"/>
    </location>
</feature>
<dbReference type="PATRIC" id="fig|1675527.3.peg.1343"/>
<dbReference type="STRING" id="1675527.AIOL_001261"/>
<reference evidence="2 3" key="1">
    <citation type="submission" date="2015-06" db="EMBL/GenBank/DDBJ databases">
        <title>Draft genome sequence of an Alphaproteobacteria species associated to the Mediterranean sponge Oscarella lobularis.</title>
        <authorList>
            <person name="Jourda C."/>
            <person name="Santini S."/>
            <person name="Claverie J.-M."/>
        </authorList>
    </citation>
    <scope>NUCLEOTIDE SEQUENCE [LARGE SCALE GENOMIC DNA]</scope>
    <source>
        <strain evidence="2">IGS</strain>
    </source>
</reference>
<keyword evidence="1" id="KW-0732">Signal</keyword>
<feature type="chain" id="PRO_5005318356" description="von Willebrand factor type A domain protein" evidence="1">
    <location>
        <begin position="18"/>
        <end position="232"/>
    </location>
</feature>
<gene>
    <name evidence="2" type="ORF">AIOL_001261</name>
</gene>
<dbReference type="Pfam" id="PF06707">
    <property type="entry name" value="DUF1194"/>
    <property type="match status" value="1"/>
</dbReference>
<accession>A0A0J9E3B1</accession>
<sequence length="232" mass="24707">MVRLALAILLWATPAAAMECRLALLLALDVSSSVDAEEDALQRRGLARALSSQDVQAAILSVPGQSVALAVYEWSGRYQQFVTLDWRLLSTSSDILTAAADISGSRRPHREYPTAIGYAIGYAAALFAKAPPCQARTLDVSGDGKNNEGFPPRLAYANFPLEDVTVNGLTIGGQSDDLAGYYLRELIRGPGAFVEEASDFADFERAMQRKLVRETRALAIGMAPLAGAGSGG</sequence>
<keyword evidence="3" id="KW-1185">Reference proteome</keyword>
<evidence type="ECO:0008006" key="4">
    <source>
        <dbReference type="Google" id="ProtNLM"/>
    </source>
</evidence>
<name>A0A0J9E3B1_9RHOB</name>
<dbReference type="Proteomes" id="UP000037178">
    <property type="component" value="Unassembled WGS sequence"/>
</dbReference>